<proteinExistence type="predicted"/>
<gene>
    <name evidence="1" type="ORF">MIMGU_mgv1a0105241mg</name>
</gene>
<evidence type="ECO:0000313" key="2">
    <source>
        <dbReference type="Proteomes" id="UP000030748"/>
    </source>
</evidence>
<dbReference type="AlphaFoldDB" id="A0A022RSK8"/>
<feature type="non-terminal residue" evidence="1">
    <location>
        <position position="58"/>
    </location>
</feature>
<evidence type="ECO:0000313" key="1">
    <source>
        <dbReference type="EMBL" id="EYU43492.1"/>
    </source>
</evidence>
<reference evidence="1 2" key="1">
    <citation type="journal article" date="2013" name="Proc. Natl. Acad. Sci. U.S.A.">
        <title>Fine-scale variation in meiotic recombination in Mimulus inferred from population shotgun sequencing.</title>
        <authorList>
            <person name="Hellsten U."/>
            <person name="Wright K.M."/>
            <person name="Jenkins J."/>
            <person name="Shu S."/>
            <person name="Yuan Y."/>
            <person name="Wessler S.R."/>
            <person name="Schmutz J."/>
            <person name="Willis J.H."/>
            <person name="Rokhsar D.S."/>
        </authorList>
    </citation>
    <scope>NUCLEOTIDE SEQUENCE [LARGE SCALE GENOMIC DNA]</scope>
    <source>
        <strain evidence="2">cv. DUN x IM62</strain>
    </source>
</reference>
<name>A0A022RSK8_ERYGU</name>
<keyword evidence="2" id="KW-1185">Reference proteome</keyword>
<organism evidence="1 2">
    <name type="scientific">Erythranthe guttata</name>
    <name type="common">Yellow monkey flower</name>
    <name type="synonym">Mimulus guttatus</name>
    <dbReference type="NCBI Taxonomy" id="4155"/>
    <lineage>
        <taxon>Eukaryota</taxon>
        <taxon>Viridiplantae</taxon>
        <taxon>Streptophyta</taxon>
        <taxon>Embryophyta</taxon>
        <taxon>Tracheophyta</taxon>
        <taxon>Spermatophyta</taxon>
        <taxon>Magnoliopsida</taxon>
        <taxon>eudicotyledons</taxon>
        <taxon>Gunneridae</taxon>
        <taxon>Pentapetalae</taxon>
        <taxon>asterids</taxon>
        <taxon>lamiids</taxon>
        <taxon>Lamiales</taxon>
        <taxon>Phrymaceae</taxon>
        <taxon>Erythranthe</taxon>
    </lineage>
</organism>
<dbReference type="EMBL" id="KI630253">
    <property type="protein sequence ID" value="EYU43492.1"/>
    <property type="molecule type" value="Genomic_DNA"/>
</dbReference>
<sequence>MLRRRLASIIPRTTISHAAPQQYISLQFLQCRADNISKPDCHFGGTRAYSSLMRLKDS</sequence>
<protein>
    <submittedName>
        <fullName evidence="1">Uncharacterized protein</fullName>
    </submittedName>
</protein>
<accession>A0A022RSK8</accession>
<dbReference type="Proteomes" id="UP000030748">
    <property type="component" value="Unassembled WGS sequence"/>
</dbReference>